<feature type="transmembrane region" description="Helical" evidence="1">
    <location>
        <begin position="36"/>
        <end position="57"/>
    </location>
</feature>
<evidence type="ECO:0000313" key="3">
    <source>
        <dbReference type="Proteomes" id="UP000549457"/>
    </source>
</evidence>
<evidence type="ECO:0000313" key="2">
    <source>
        <dbReference type="EMBL" id="MBB5224075.1"/>
    </source>
</evidence>
<keyword evidence="3" id="KW-1185">Reference proteome</keyword>
<keyword evidence="1" id="KW-1133">Transmembrane helix</keyword>
<comment type="caution">
    <text evidence="2">The sequence shown here is derived from an EMBL/GenBank/DDBJ whole genome shotgun (WGS) entry which is preliminary data.</text>
</comment>
<keyword evidence="1" id="KW-0472">Membrane</keyword>
<proteinExistence type="predicted"/>
<protein>
    <submittedName>
        <fullName evidence="2">Uncharacterized protein</fullName>
    </submittedName>
</protein>
<evidence type="ECO:0000256" key="1">
    <source>
        <dbReference type="SAM" id="Phobius"/>
    </source>
</evidence>
<gene>
    <name evidence="2" type="ORF">HNP73_004036</name>
</gene>
<sequence>MSHRPILQGMIASALALVLIPGIAAAYVGPGAGLTAIGTVLALIGAVFLAIVGFVWYPVKRLLRGSASNANAPEGRNSDEWSGK</sequence>
<dbReference type="AlphaFoldDB" id="A0A840SU84"/>
<reference evidence="2 3" key="1">
    <citation type="submission" date="2020-08" db="EMBL/GenBank/DDBJ databases">
        <title>Genomic Encyclopedia of Type Strains, Phase IV (KMG-IV): sequencing the most valuable type-strain genomes for metagenomic binning, comparative biology and taxonomic classification.</title>
        <authorList>
            <person name="Goeker M."/>
        </authorList>
    </citation>
    <scope>NUCLEOTIDE SEQUENCE [LARGE SCALE GENOMIC DNA]</scope>
    <source>
        <strain evidence="2 3">DSM 101730</strain>
    </source>
</reference>
<organism evidence="2 3">
    <name type="scientific">Amaricoccus macauensis</name>
    <dbReference type="NCBI Taxonomy" id="57001"/>
    <lineage>
        <taxon>Bacteria</taxon>
        <taxon>Pseudomonadati</taxon>
        <taxon>Pseudomonadota</taxon>
        <taxon>Alphaproteobacteria</taxon>
        <taxon>Rhodobacterales</taxon>
        <taxon>Paracoccaceae</taxon>
        <taxon>Amaricoccus</taxon>
    </lineage>
</organism>
<dbReference type="EMBL" id="JACHFM010000005">
    <property type="protein sequence ID" value="MBB5224075.1"/>
    <property type="molecule type" value="Genomic_DNA"/>
</dbReference>
<accession>A0A840SU84</accession>
<dbReference type="RefSeq" id="WP_184154263.1">
    <property type="nucleotide sequence ID" value="NZ_JACHFM010000005.1"/>
</dbReference>
<keyword evidence="1" id="KW-0812">Transmembrane</keyword>
<dbReference type="Proteomes" id="UP000549457">
    <property type="component" value="Unassembled WGS sequence"/>
</dbReference>
<name>A0A840SU84_9RHOB</name>